<feature type="region of interest" description="Disordered" evidence="1">
    <location>
        <begin position="359"/>
        <end position="393"/>
    </location>
</feature>
<keyword evidence="4" id="KW-0347">Helicase</keyword>
<dbReference type="CDD" id="cd18799">
    <property type="entry name" value="SF2_C_EcoAI-like"/>
    <property type="match status" value="1"/>
</dbReference>
<keyword evidence="5" id="KW-1185">Reference proteome</keyword>
<dbReference type="SMART" id="SM00487">
    <property type="entry name" value="DEXDc"/>
    <property type="match status" value="1"/>
</dbReference>
<protein>
    <submittedName>
        <fullName evidence="4">DEAD/DEAH box helicase</fullName>
    </submittedName>
</protein>
<dbReference type="SMART" id="SM00490">
    <property type="entry name" value="HELICc"/>
    <property type="match status" value="1"/>
</dbReference>
<dbReference type="EMBL" id="CP080468">
    <property type="protein sequence ID" value="UNO51070.1"/>
    <property type="molecule type" value="Genomic_DNA"/>
</dbReference>
<keyword evidence="4" id="KW-0378">Hydrolase</keyword>
<organism evidence="4 5">
    <name type="scientific">Alicyclobacillus acidoterrestris (strain ATCC 49025 / DSM 3922 / CIP 106132 / NCIMB 13137 / GD3B)</name>
    <dbReference type="NCBI Taxonomy" id="1356854"/>
    <lineage>
        <taxon>Bacteria</taxon>
        <taxon>Bacillati</taxon>
        <taxon>Bacillota</taxon>
        <taxon>Bacilli</taxon>
        <taxon>Bacillales</taxon>
        <taxon>Alicyclobacillaceae</taxon>
        <taxon>Alicyclobacillus</taxon>
    </lineage>
</organism>
<dbReference type="GO" id="GO:0005524">
    <property type="term" value="F:ATP binding"/>
    <property type="evidence" value="ECO:0007669"/>
    <property type="project" value="InterPro"/>
</dbReference>
<dbReference type="Proteomes" id="UP000829401">
    <property type="component" value="Plasmid pDSM3922.1"/>
</dbReference>
<keyword evidence="4" id="KW-0614">Plasmid</keyword>
<name>A0A9E7CT99_ALIAG</name>
<evidence type="ECO:0000256" key="1">
    <source>
        <dbReference type="SAM" id="MobiDB-lite"/>
    </source>
</evidence>
<dbReference type="InterPro" id="IPR050742">
    <property type="entry name" value="Helicase_Restrict-Modif_Enz"/>
</dbReference>
<evidence type="ECO:0000259" key="3">
    <source>
        <dbReference type="PROSITE" id="PS51194"/>
    </source>
</evidence>
<dbReference type="PROSITE" id="PS51194">
    <property type="entry name" value="HELICASE_CTER"/>
    <property type="match status" value="1"/>
</dbReference>
<keyword evidence="4" id="KW-0067">ATP-binding</keyword>
<dbReference type="InterPro" id="IPR027417">
    <property type="entry name" value="P-loop_NTPase"/>
</dbReference>
<dbReference type="PANTHER" id="PTHR47396:SF1">
    <property type="entry name" value="ATP-DEPENDENT HELICASE IRC3-RELATED"/>
    <property type="match status" value="1"/>
</dbReference>
<dbReference type="RefSeq" id="WP_031218951.1">
    <property type="nucleotide sequence ID" value="NZ_AURB01000150.1"/>
</dbReference>
<dbReference type="InterPro" id="IPR014001">
    <property type="entry name" value="Helicase_ATP-bd"/>
</dbReference>
<keyword evidence="4" id="KW-0547">Nucleotide-binding</keyword>
<dbReference type="GO" id="GO:0016787">
    <property type="term" value="F:hydrolase activity"/>
    <property type="evidence" value="ECO:0007669"/>
    <property type="project" value="InterPro"/>
</dbReference>
<dbReference type="GO" id="GO:0061749">
    <property type="term" value="F:forked DNA-dependent helicase activity"/>
    <property type="evidence" value="ECO:0007669"/>
    <property type="project" value="TreeGrafter"/>
</dbReference>
<geneLocation type="plasmid" evidence="5">
    <name>pDSM3922.1</name>
</geneLocation>
<feature type="domain" description="Helicase ATP-binding" evidence="2">
    <location>
        <begin position="17"/>
        <end position="172"/>
    </location>
</feature>
<dbReference type="Gene3D" id="3.40.50.300">
    <property type="entry name" value="P-loop containing nucleotide triphosphate hydrolases"/>
    <property type="match status" value="2"/>
</dbReference>
<sequence length="588" mass="67075">MEIRLRPYQQEAIDAFFKALPHHRRQLITLPTGAGKTVVFGSLARRFYQEVCSEKPILVLAHRTELLDQAESKLNLVWPGVMTGRVQGARNEQLAEVILASTQTLVAGRSIPEPGLIIYDECHHSRAEGAFRILQDLGVFREDGPPLLGVTATPSRSDGSQIGDVFEHVTYERTILEMVMDGYLTDVRGLQVNVPNLDFRYVRTSGGDYSQQDLSATLNHDIALNAVVEAYVQYARYRKSVVFAVDVAHANSLAERFKLAGYAAASVDGSMSAEQRARILSDFSNNKLKILVNCSLLTEGWDEPSVDCVVIGRPTKSQALYTQMIGRAIRLHPGKNDALVLDLTGASEDKNLQTFTKLITSQSSKQNQERRSSDGSKRKTKSGEPEFEKQTMMTGESVTEWLQRVRELEQQENKFIEHVNLFANRTRYHWERIKNHFAISYGDGHWAFLIEEQKQYWPVLDIGNSRYLPLHDESMPLEYAQGVAEGFLELLESKVIAKDADWRNARMSARQEHLLELYHIPHRADWTRGMASDALNKKFAKREIKKVCERFVPERWREAWKNPVAKEKYERMVLSIREQAQQQRRAAQ</sequence>
<dbReference type="InterPro" id="IPR001650">
    <property type="entry name" value="Helicase_C-like"/>
</dbReference>
<feature type="domain" description="Helicase C-terminal" evidence="3">
    <location>
        <begin position="227"/>
        <end position="372"/>
    </location>
</feature>
<dbReference type="GO" id="GO:0036121">
    <property type="term" value="F:double-stranded DNA helicase activity"/>
    <property type="evidence" value="ECO:0007669"/>
    <property type="project" value="TreeGrafter"/>
</dbReference>
<dbReference type="OrthoDB" id="9802848at2"/>
<proteinExistence type="predicted"/>
<evidence type="ECO:0000313" key="4">
    <source>
        <dbReference type="EMBL" id="UNO51070.1"/>
    </source>
</evidence>
<dbReference type="KEGG" id="aaco:K1I37_21070"/>
<dbReference type="PROSITE" id="PS51192">
    <property type="entry name" value="HELICASE_ATP_BIND_1"/>
    <property type="match status" value="1"/>
</dbReference>
<dbReference type="InterPro" id="IPR006935">
    <property type="entry name" value="Helicase/UvrB_N"/>
</dbReference>
<dbReference type="Pfam" id="PF00271">
    <property type="entry name" value="Helicase_C"/>
    <property type="match status" value="1"/>
</dbReference>
<dbReference type="PANTHER" id="PTHR47396">
    <property type="entry name" value="TYPE I RESTRICTION ENZYME ECOKI R PROTEIN"/>
    <property type="match status" value="1"/>
</dbReference>
<dbReference type="AlphaFoldDB" id="A0A9E7CT99"/>
<evidence type="ECO:0000313" key="5">
    <source>
        <dbReference type="Proteomes" id="UP000829401"/>
    </source>
</evidence>
<accession>A0A9E7CT99</accession>
<evidence type="ECO:0000259" key="2">
    <source>
        <dbReference type="PROSITE" id="PS51192"/>
    </source>
</evidence>
<dbReference type="SUPFAM" id="SSF52540">
    <property type="entry name" value="P-loop containing nucleoside triphosphate hydrolases"/>
    <property type="match status" value="1"/>
</dbReference>
<gene>
    <name evidence="4" type="ORF">K1I37_21070</name>
</gene>
<dbReference type="GO" id="GO:0000403">
    <property type="term" value="F:Y-form DNA binding"/>
    <property type="evidence" value="ECO:0007669"/>
    <property type="project" value="TreeGrafter"/>
</dbReference>
<reference evidence="5" key="1">
    <citation type="journal article" date="2022" name="G3 (Bethesda)">
        <title>Unveiling the complete genome sequence of Alicyclobacillus acidoterrestris DSM 3922T, a taint-producing strain.</title>
        <authorList>
            <person name="Leonardo I.C."/>
            <person name="Barreto Crespo M.T."/>
            <person name="Gaspar F.B."/>
        </authorList>
    </citation>
    <scope>NUCLEOTIDE SEQUENCE [LARGE SCALE GENOMIC DNA]</scope>
    <source>
        <strain evidence="5">DSM 3922</strain>
    </source>
</reference>
<dbReference type="Pfam" id="PF04851">
    <property type="entry name" value="ResIII"/>
    <property type="match status" value="1"/>
</dbReference>
<feature type="compositionally biased region" description="Basic and acidic residues" evidence="1">
    <location>
        <begin position="367"/>
        <end position="389"/>
    </location>
</feature>